<evidence type="ECO:0000313" key="4">
    <source>
        <dbReference type="Proteomes" id="UP001174997"/>
    </source>
</evidence>
<protein>
    <recommendedName>
        <fullName evidence="2">DUF7896 domain-containing protein</fullName>
    </recommendedName>
</protein>
<feature type="compositionally biased region" description="Basic and acidic residues" evidence="1">
    <location>
        <begin position="404"/>
        <end position="420"/>
    </location>
</feature>
<reference evidence="3" key="1">
    <citation type="submission" date="2023-06" db="EMBL/GenBank/DDBJ databases">
        <title>Genome-scale phylogeny and comparative genomics of the fungal order Sordariales.</title>
        <authorList>
            <consortium name="Lawrence Berkeley National Laboratory"/>
            <person name="Hensen N."/>
            <person name="Bonometti L."/>
            <person name="Westerberg I."/>
            <person name="Brannstrom I.O."/>
            <person name="Guillou S."/>
            <person name="Cros-Aarteil S."/>
            <person name="Calhoun S."/>
            <person name="Haridas S."/>
            <person name="Kuo A."/>
            <person name="Mondo S."/>
            <person name="Pangilinan J."/>
            <person name="Riley R."/>
            <person name="Labutti K."/>
            <person name="Andreopoulos B."/>
            <person name="Lipzen A."/>
            <person name="Chen C."/>
            <person name="Yanf M."/>
            <person name="Daum C."/>
            <person name="Ng V."/>
            <person name="Clum A."/>
            <person name="Steindorff A."/>
            <person name="Ohm R."/>
            <person name="Martin F."/>
            <person name="Silar P."/>
            <person name="Natvig D."/>
            <person name="Lalanne C."/>
            <person name="Gautier V."/>
            <person name="Ament-Velasquez S.L."/>
            <person name="Kruys A."/>
            <person name="Hutchinson M.I."/>
            <person name="Powell A.J."/>
            <person name="Barry K."/>
            <person name="Miller A.N."/>
            <person name="Grigoriev I.V."/>
            <person name="Debuchy R."/>
            <person name="Gladieux P."/>
            <person name="Thoren M.H."/>
            <person name="Johannesson H."/>
        </authorList>
    </citation>
    <scope>NUCLEOTIDE SEQUENCE</scope>
    <source>
        <strain evidence="3">CBS 307.81</strain>
    </source>
</reference>
<feature type="region of interest" description="Disordered" evidence="1">
    <location>
        <begin position="270"/>
        <end position="346"/>
    </location>
</feature>
<comment type="caution">
    <text evidence="3">The sequence shown here is derived from an EMBL/GenBank/DDBJ whole genome shotgun (WGS) entry which is preliminary data.</text>
</comment>
<feature type="compositionally biased region" description="Low complexity" evidence="1">
    <location>
        <begin position="526"/>
        <end position="538"/>
    </location>
</feature>
<name>A0AA40D943_9PEZI</name>
<dbReference type="InterPro" id="IPR057218">
    <property type="entry name" value="DUF7896"/>
</dbReference>
<feature type="compositionally biased region" description="Low complexity" evidence="1">
    <location>
        <begin position="335"/>
        <end position="346"/>
    </location>
</feature>
<dbReference type="AlphaFoldDB" id="A0AA40D943"/>
<feature type="region of interest" description="Disordered" evidence="1">
    <location>
        <begin position="365"/>
        <end position="420"/>
    </location>
</feature>
<feature type="compositionally biased region" description="Polar residues" evidence="1">
    <location>
        <begin position="270"/>
        <end position="280"/>
    </location>
</feature>
<feature type="compositionally biased region" description="Polar residues" evidence="1">
    <location>
        <begin position="122"/>
        <end position="141"/>
    </location>
</feature>
<dbReference type="EMBL" id="JAULSY010000068">
    <property type="protein sequence ID" value="KAK0667646.1"/>
    <property type="molecule type" value="Genomic_DNA"/>
</dbReference>
<feature type="region of interest" description="Disordered" evidence="1">
    <location>
        <begin position="95"/>
        <end position="141"/>
    </location>
</feature>
<dbReference type="Proteomes" id="UP001174997">
    <property type="component" value="Unassembled WGS sequence"/>
</dbReference>
<keyword evidence="4" id="KW-1185">Reference proteome</keyword>
<evidence type="ECO:0000259" key="2">
    <source>
        <dbReference type="Pfam" id="PF25438"/>
    </source>
</evidence>
<gene>
    <name evidence="3" type="ORF">QBC41DRAFT_133970</name>
</gene>
<dbReference type="PANTHER" id="PTHR42031">
    <property type="entry name" value="KEY LIME PATHOGENICITY PROTEIN"/>
    <property type="match status" value="1"/>
</dbReference>
<evidence type="ECO:0000256" key="1">
    <source>
        <dbReference type="SAM" id="MobiDB-lite"/>
    </source>
</evidence>
<sequence length="740" mass="79437">MSQVQRLEALLRQKEHETQEIMSQLNRARTSRSSATAAALDFESASGNYQIAPSRPVLADNGRSRSNTIPRSVTAATGPATAAAADSVALQFDHIQSQDQSRPMKRSKTTHNAGPSPATGMARSSSNMCMQPGARSSSLSGPGSAMLEQYLGHGQMQQQHQQHQQPVNAFFQSHSQLPPIPTGREMDVADFLSMRDTGDLSSVSPIAIPSSRMLSPQDASHYPDSGIPSACGSLTSGPSVGTTPMSRCNSNFNDNNAAILSQLEMVRIQSQHSTNGQGRQDNFGPSHPPYHQPSLLGKRSATDLHMGTGPSTHFVGAYPSSAPTNSMLHQHQMKKSPSQSSSHSISSAAIQELNAGYMNDDLSMERSVSRDSTKSNPSLKVRAKESLARQNVNAKSRQLQPKPDAVKKEQTASAGNKKDPKAVITKTKYERPKHPKVRCHQCNENPEGFRGEHELRRHTEAKHKSMVKKWICQDPGLLGIPHSETAAKPLSDCKQCSAFKQYGAYYNAAAHLRRTHFKVKARKGAGSKNGAKGASSATKVEEEKRGGKGGGDWPPMSELKQWMVEVTVPMDQEGALGPDGSDSVGQVEQEDMDNELGAQAYGVTPNLLGMDAYSNLYAGLGGGFGQDFSSQGLQGELGSQLSDLYPLDTAVFPASFHGLPISSAGFGDYGSSQGHQLPQGIPPSSMMSIDTSSYTSPVSSTATLTQAGMFVNDMLPPAMMHTRDDLHDMPFDLAFPVGGH</sequence>
<accession>A0AA40D943</accession>
<proteinExistence type="predicted"/>
<evidence type="ECO:0000313" key="3">
    <source>
        <dbReference type="EMBL" id="KAK0667646.1"/>
    </source>
</evidence>
<feature type="domain" description="DUF7896" evidence="2">
    <location>
        <begin position="466"/>
        <end position="566"/>
    </location>
</feature>
<organism evidence="3 4">
    <name type="scientific">Cercophora samala</name>
    <dbReference type="NCBI Taxonomy" id="330535"/>
    <lineage>
        <taxon>Eukaryota</taxon>
        <taxon>Fungi</taxon>
        <taxon>Dikarya</taxon>
        <taxon>Ascomycota</taxon>
        <taxon>Pezizomycotina</taxon>
        <taxon>Sordariomycetes</taxon>
        <taxon>Sordariomycetidae</taxon>
        <taxon>Sordariales</taxon>
        <taxon>Lasiosphaeriaceae</taxon>
        <taxon>Cercophora</taxon>
    </lineage>
</organism>
<feature type="region of interest" description="Disordered" evidence="1">
    <location>
        <begin position="520"/>
        <end position="556"/>
    </location>
</feature>
<feature type="compositionally biased region" description="Polar residues" evidence="1">
    <location>
        <begin position="388"/>
        <end position="399"/>
    </location>
</feature>
<dbReference type="Pfam" id="PF25438">
    <property type="entry name" value="DUF7896"/>
    <property type="match status" value="1"/>
</dbReference>
<dbReference type="PANTHER" id="PTHR42031:SF1">
    <property type="entry name" value="KEY LIME PATHOGENICITY PROTEIN"/>
    <property type="match status" value="1"/>
</dbReference>